<reference evidence="10 11" key="1">
    <citation type="submission" date="2018-03" db="EMBL/GenBank/DDBJ databases">
        <title>Genomic Encyclopedia of Type Strains, Phase III (KMG-III): the genomes of soil and plant-associated and newly described type strains.</title>
        <authorList>
            <person name="Whitman W."/>
        </authorList>
    </citation>
    <scope>NUCLEOTIDE SEQUENCE [LARGE SCALE GENOMIC DNA]</scope>
    <source>
        <strain evidence="10 11">MWH-P2sevCIIIb</strain>
    </source>
</reference>
<feature type="transmembrane region" description="Helical" evidence="8">
    <location>
        <begin position="133"/>
        <end position="159"/>
    </location>
</feature>
<feature type="transmembrane region" description="Helical" evidence="8">
    <location>
        <begin position="316"/>
        <end position="333"/>
    </location>
</feature>
<feature type="transmembrane region" description="Helical" evidence="8">
    <location>
        <begin position="210"/>
        <end position="228"/>
    </location>
</feature>
<dbReference type="PANTHER" id="PTHR33362:SF3">
    <property type="entry name" value="SIALIC ACID TRAP TRANSPORTER PERMEASE PROTEIN SIAT"/>
    <property type="match status" value="1"/>
</dbReference>
<evidence type="ECO:0000313" key="10">
    <source>
        <dbReference type="EMBL" id="PRZ01111.1"/>
    </source>
</evidence>
<gene>
    <name evidence="10" type="ORF">BCM14_0132</name>
</gene>
<evidence type="ECO:0000256" key="6">
    <source>
        <dbReference type="ARBA" id="ARBA00023136"/>
    </source>
</evidence>
<keyword evidence="5 8" id="KW-1133">Transmembrane helix</keyword>
<evidence type="ECO:0000256" key="1">
    <source>
        <dbReference type="ARBA" id="ARBA00004429"/>
    </source>
</evidence>
<feature type="transmembrane region" description="Helical" evidence="8">
    <location>
        <begin position="280"/>
        <end position="296"/>
    </location>
</feature>
<dbReference type="AlphaFoldDB" id="A0A2T0XQA2"/>
<dbReference type="PIRSF" id="PIRSF006066">
    <property type="entry name" value="HI0050"/>
    <property type="match status" value="1"/>
</dbReference>
<comment type="subcellular location">
    <subcellularLocation>
        <location evidence="1 7">Cell inner membrane</location>
        <topology evidence="1 7">Multi-pass membrane protein</topology>
    </subcellularLocation>
</comment>
<dbReference type="InterPro" id="IPR004681">
    <property type="entry name" value="TRAP_DctM"/>
</dbReference>
<dbReference type="EMBL" id="PVTV01000002">
    <property type="protein sequence ID" value="PRZ01111.1"/>
    <property type="molecule type" value="Genomic_DNA"/>
</dbReference>
<proteinExistence type="predicted"/>
<feature type="transmembrane region" description="Helical" evidence="8">
    <location>
        <begin position="234"/>
        <end position="250"/>
    </location>
</feature>
<keyword evidence="11" id="KW-1185">Reference proteome</keyword>
<evidence type="ECO:0000313" key="11">
    <source>
        <dbReference type="Proteomes" id="UP000238308"/>
    </source>
</evidence>
<evidence type="ECO:0000256" key="3">
    <source>
        <dbReference type="ARBA" id="ARBA00022519"/>
    </source>
</evidence>
<keyword evidence="3 7" id="KW-0997">Cell inner membrane</keyword>
<feature type="transmembrane region" description="Helical" evidence="8">
    <location>
        <begin position="52"/>
        <end position="76"/>
    </location>
</feature>
<comment type="function">
    <text evidence="7">Part of the tripartite ATP-independent periplasmic (TRAP) transport system.</text>
</comment>
<dbReference type="RefSeq" id="WP_106226072.1">
    <property type="nucleotide sequence ID" value="NZ_PVTV01000002.1"/>
</dbReference>
<dbReference type="Pfam" id="PF06808">
    <property type="entry name" value="DctM"/>
    <property type="match status" value="1"/>
</dbReference>
<keyword evidence="6 8" id="KW-0472">Membrane</keyword>
<feature type="domain" description="TRAP C4-dicarboxylate transport system permease DctM subunit" evidence="9">
    <location>
        <begin position="5"/>
        <end position="456"/>
    </location>
</feature>
<dbReference type="InterPro" id="IPR010656">
    <property type="entry name" value="DctM"/>
</dbReference>
<evidence type="ECO:0000256" key="8">
    <source>
        <dbReference type="SAM" id="Phobius"/>
    </source>
</evidence>
<feature type="transmembrane region" description="Helical" evidence="8">
    <location>
        <begin position="353"/>
        <end position="386"/>
    </location>
</feature>
<dbReference type="Proteomes" id="UP000238308">
    <property type="component" value="Unassembled WGS sequence"/>
</dbReference>
<dbReference type="OrthoDB" id="9777699at2"/>
<keyword evidence="7" id="KW-0813">Transport</keyword>
<feature type="transmembrane region" description="Helical" evidence="8">
    <location>
        <begin position="436"/>
        <end position="460"/>
    </location>
</feature>
<evidence type="ECO:0000256" key="2">
    <source>
        <dbReference type="ARBA" id="ARBA00022475"/>
    </source>
</evidence>
<keyword evidence="4 8" id="KW-0812">Transmembrane</keyword>
<keyword evidence="2" id="KW-1003">Cell membrane</keyword>
<dbReference type="PANTHER" id="PTHR33362">
    <property type="entry name" value="SIALIC ACID TRAP TRANSPORTER PERMEASE PROTEIN SIAT-RELATED"/>
    <property type="match status" value="1"/>
</dbReference>
<feature type="transmembrane region" description="Helical" evidence="8">
    <location>
        <begin position="96"/>
        <end position="121"/>
    </location>
</feature>
<evidence type="ECO:0000256" key="4">
    <source>
        <dbReference type="ARBA" id="ARBA00022692"/>
    </source>
</evidence>
<feature type="transmembrane region" description="Helical" evidence="8">
    <location>
        <begin position="6"/>
        <end position="31"/>
    </location>
</feature>
<dbReference type="GO" id="GO:0022857">
    <property type="term" value="F:transmembrane transporter activity"/>
    <property type="evidence" value="ECO:0007669"/>
    <property type="project" value="UniProtKB-UniRule"/>
</dbReference>
<protein>
    <submittedName>
        <fullName evidence="10">Tripartite ATP-independent transporter DctM subunit</fullName>
    </submittedName>
</protein>
<evidence type="ECO:0000256" key="7">
    <source>
        <dbReference type="RuleBase" id="RU369079"/>
    </source>
</evidence>
<feature type="transmembrane region" description="Helical" evidence="8">
    <location>
        <begin position="165"/>
        <end position="190"/>
    </location>
</feature>
<sequence length="468" mass="50139">MLILIVSFLILMIIGLPVAVAMAGSSLLFIFVSGSVPDVVVAQRMISGVESFPLLAVPFFILAGNLMNIAGITGRIYDFAVALVGWMRGGLGHVNIIGSVIFSGMSGTAIADAAGLGSIEIKAMQDHGYDTEFAVGVTAASATLGPIIPPSLPFVIYGMMANVSIGALFVAGILPGIFMTALMMLTVAYFARKNNWGSDVAFDWKRLGGATLEILIVLAFPLGVWLLVERGVSPNLATLGAFVLLLALDWKFNFSAVMALMTPVILIGGMTMGWFTPTEAAVAAVIWALFLGLVRYRSMTLKNLVKASFDTIETTASVLFIVTAASIFAWLLTTTQAAQALTAWILSITSEKWVFLLLANLLILFVGCFIDTTAAITILVPILLPLVLKLGIDPVHFGLIMTLNLMVGLLHPPLGMVLFVLARISKLSVERTTVAILPWLIPLMLALIAITYIPSITLWLPKYFDMIK</sequence>
<name>A0A2T0XQA2_9BURK</name>
<organism evidence="10 11">
    <name type="scientific">Jezberella montanilacus</name>
    <dbReference type="NCBI Taxonomy" id="323426"/>
    <lineage>
        <taxon>Bacteria</taxon>
        <taxon>Pseudomonadati</taxon>
        <taxon>Pseudomonadota</taxon>
        <taxon>Betaproteobacteria</taxon>
        <taxon>Burkholderiales</taxon>
        <taxon>Alcaligenaceae</taxon>
        <taxon>Jezberella</taxon>
    </lineage>
</organism>
<feature type="transmembrane region" description="Helical" evidence="8">
    <location>
        <begin position="398"/>
        <end position="424"/>
    </location>
</feature>
<accession>A0A2T0XQA2</accession>
<evidence type="ECO:0000259" key="9">
    <source>
        <dbReference type="Pfam" id="PF06808"/>
    </source>
</evidence>
<evidence type="ECO:0000256" key="5">
    <source>
        <dbReference type="ARBA" id="ARBA00022989"/>
    </source>
</evidence>
<comment type="caution">
    <text evidence="10">The sequence shown here is derived from an EMBL/GenBank/DDBJ whole genome shotgun (WGS) entry which is preliminary data.</text>
</comment>
<dbReference type="GO" id="GO:0005886">
    <property type="term" value="C:plasma membrane"/>
    <property type="evidence" value="ECO:0007669"/>
    <property type="project" value="UniProtKB-SubCell"/>
</dbReference>